<comment type="similarity">
    <text evidence="8">Belongs to the binding-protein-dependent transport system permease family.</text>
</comment>
<dbReference type="KEGG" id="upl:DSM104440_01582"/>
<dbReference type="GO" id="GO:0031460">
    <property type="term" value="P:glycine betaine transport"/>
    <property type="evidence" value="ECO:0007669"/>
    <property type="project" value="UniProtKB-ARBA"/>
</dbReference>
<dbReference type="PANTHER" id="PTHR30177:SF4">
    <property type="entry name" value="OSMOPROTECTANT IMPORT PERMEASE PROTEIN OSMW"/>
    <property type="match status" value="1"/>
</dbReference>
<feature type="transmembrane region" description="Helical" evidence="8">
    <location>
        <begin position="463"/>
        <end position="485"/>
    </location>
</feature>
<evidence type="ECO:0000256" key="8">
    <source>
        <dbReference type="RuleBase" id="RU363032"/>
    </source>
</evidence>
<dbReference type="PROSITE" id="PS50928">
    <property type="entry name" value="ABC_TM1"/>
    <property type="match status" value="1"/>
</dbReference>
<dbReference type="Pfam" id="PF04069">
    <property type="entry name" value="OpuAC"/>
    <property type="match status" value="1"/>
</dbReference>
<evidence type="ECO:0000259" key="10">
    <source>
        <dbReference type="PROSITE" id="PS50928"/>
    </source>
</evidence>
<dbReference type="CDD" id="cd06261">
    <property type="entry name" value="TM_PBP2"/>
    <property type="match status" value="1"/>
</dbReference>
<dbReference type="InterPro" id="IPR007210">
    <property type="entry name" value="ABC_Gly_betaine_transp_sub-bd"/>
</dbReference>
<dbReference type="Proteomes" id="UP000503096">
    <property type="component" value="Chromosome"/>
</dbReference>
<protein>
    <recommendedName>
        <fullName evidence="10">ABC transmembrane type-1 domain-containing protein</fullName>
    </recommendedName>
</protein>
<dbReference type="Pfam" id="PF00528">
    <property type="entry name" value="BPD_transp_1"/>
    <property type="match status" value="1"/>
</dbReference>
<evidence type="ECO:0000256" key="1">
    <source>
        <dbReference type="ARBA" id="ARBA00004651"/>
    </source>
</evidence>
<gene>
    <name evidence="11" type="ORF">DSM104440_01582</name>
</gene>
<dbReference type="AlphaFoldDB" id="A0A6M4H627"/>
<comment type="subcellular location">
    <subcellularLocation>
        <location evidence="1 8">Cell membrane</location>
        <topology evidence="1 8">Multi-pass membrane protein</topology>
    </subcellularLocation>
</comment>
<evidence type="ECO:0000256" key="5">
    <source>
        <dbReference type="ARBA" id="ARBA00023136"/>
    </source>
</evidence>
<proteinExistence type="inferred from homology"/>
<comment type="similarity">
    <text evidence="7">In the N-terminal section; belongs to the binding-protein-dependent transport system permease family.</text>
</comment>
<name>A0A6M4H627_9PROT</name>
<keyword evidence="12" id="KW-1185">Reference proteome</keyword>
<feature type="transmembrane region" description="Helical" evidence="8">
    <location>
        <begin position="363"/>
        <end position="381"/>
    </location>
</feature>
<accession>A0A6M4H627</accession>
<evidence type="ECO:0000256" key="3">
    <source>
        <dbReference type="ARBA" id="ARBA00022692"/>
    </source>
</evidence>
<dbReference type="InterPro" id="IPR051204">
    <property type="entry name" value="ABC_transp_perm/SBD"/>
</dbReference>
<reference evidence="11 12" key="1">
    <citation type="submission" date="2020-04" db="EMBL/GenBank/DDBJ databases">
        <title>Usitatibacter rugosus gen. nov., sp. nov. and Usitatibacter palustris sp. nov., novel members of Usitatibacteraceae fam. nov. within the order Nitrosomonadales isolated from soil.</title>
        <authorList>
            <person name="Huber K.J."/>
            <person name="Neumann-Schaal M."/>
            <person name="Geppert A."/>
            <person name="Luckner M."/>
            <person name="Wanner G."/>
            <person name="Overmann J."/>
        </authorList>
    </citation>
    <scope>NUCLEOTIDE SEQUENCE [LARGE SCALE GENOMIC DNA]</scope>
    <source>
        <strain evidence="11 12">Swamp67</strain>
    </source>
</reference>
<dbReference type="InterPro" id="IPR035906">
    <property type="entry name" value="MetI-like_sf"/>
</dbReference>
<dbReference type="SUPFAM" id="SSF53850">
    <property type="entry name" value="Periplasmic binding protein-like II"/>
    <property type="match status" value="1"/>
</dbReference>
<dbReference type="PANTHER" id="PTHR30177">
    <property type="entry name" value="GLYCINE BETAINE/L-PROLINE TRANSPORT SYSTEM PERMEASE PROTEIN PROW"/>
    <property type="match status" value="1"/>
</dbReference>
<evidence type="ECO:0000313" key="12">
    <source>
        <dbReference type="Proteomes" id="UP000503096"/>
    </source>
</evidence>
<organism evidence="11 12">
    <name type="scientific">Usitatibacter palustris</name>
    <dbReference type="NCBI Taxonomy" id="2732487"/>
    <lineage>
        <taxon>Bacteria</taxon>
        <taxon>Pseudomonadati</taxon>
        <taxon>Pseudomonadota</taxon>
        <taxon>Betaproteobacteria</taxon>
        <taxon>Nitrosomonadales</taxon>
        <taxon>Usitatibacteraceae</taxon>
        <taxon>Usitatibacter</taxon>
    </lineage>
</organism>
<keyword evidence="4 8" id="KW-1133">Transmembrane helix</keyword>
<feature type="signal peptide" evidence="9">
    <location>
        <begin position="1"/>
        <end position="20"/>
    </location>
</feature>
<feature type="chain" id="PRO_5027070565" description="ABC transmembrane type-1 domain-containing protein" evidence="9">
    <location>
        <begin position="21"/>
        <end position="493"/>
    </location>
</feature>
<dbReference type="GO" id="GO:0043190">
    <property type="term" value="C:ATP-binding cassette (ABC) transporter complex"/>
    <property type="evidence" value="ECO:0007669"/>
    <property type="project" value="InterPro"/>
</dbReference>
<evidence type="ECO:0000256" key="4">
    <source>
        <dbReference type="ARBA" id="ARBA00022989"/>
    </source>
</evidence>
<sequence>MVLRALLAVVTLLAPASAPAADEPLRIGSKRFTESYVLGELLTQAAQRDGAKAEHRLGMGNTAILFEALRSGAIDAYPEYSGTIASEILKLDGSPDLTRINARLAQMGLEASVPLGFSNSYALGMREEAAKSKGITKISDLAPHPKLALGLSHEFLGRRDGWPGLKTAYGLPHESPRGLDHGLAYEALAASQVDVIDLYTTDAKIARQGVRVLLDDRKYFPRYDALILHRVDAPTRHPVAFAAFAKLASRIDEPTMRALNARAELDRVAFAAVATEFLDARRSASGRGLREALFAPDFGRLALEHIGLVFGSLIAAVIVGIPLGILAARVRWIAQPVLALIGLAQTIPSLALLAILIPLTGTIGAVPALIALFLYALLPIVRNTHAGLLGVSRGMRDAARALGLEPATVLTRIELPLAAPTILAGVKTAAVINVGTATIAAFVGAGGFGERIAQGLALNDHTALLAGAIPAAALALIVHVVFEALERMLVRRS</sequence>
<dbReference type="RefSeq" id="WP_171161495.1">
    <property type="nucleotide sequence ID" value="NZ_CP053073.1"/>
</dbReference>
<dbReference type="CDD" id="cd13607">
    <property type="entry name" value="PBP2_AfProX_like"/>
    <property type="match status" value="1"/>
</dbReference>
<keyword evidence="3 8" id="KW-0812">Transmembrane</keyword>
<feature type="transmembrane region" description="Helical" evidence="8">
    <location>
        <begin position="337"/>
        <end position="357"/>
    </location>
</feature>
<evidence type="ECO:0000256" key="9">
    <source>
        <dbReference type="SAM" id="SignalP"/>
    </source>
</evidence>
<evidence type="ECO:0000256" key="7">
    <source>
        <dbReference type="ARBA" id="ARBA00035652"/>
    </source>
</evidence>
<dbReference type="Gene3D" id="3.40.190.10">
    <property type="entry name" value="Periplasmic binding protein-like II"/>
    <property type="match status" value="1"/>
</dbReference>
<feature type="domain" description="ABC transmembrane type-1" evidence="10">
    <location>
        <begin position="302"/>
        <end position="482"/>
    </location>
</feature>
<keyword evidence="5 8" id="KW-0472">Membrane</keyword>
<dbReference type="GO" id="GO:0022857">
    <property type="term" value="F:transmembrane transporter activity"/>
    <property type="evidence" value="ECO:0007669"/>
    <property type="project" value="InterPro"/>
</dbReference>
<keyword evidence="9" id="KW-0732">Signal</keyword>
<comment type="similarity">
    <text evidence="6">In the C-terminal section; belongs to the OsmX family.</text>
</comment>
<dbReference type="InterPro" id="IPR041894">
    <property type="entry name" value="PBP2_ProX-like"/>
</dbReference>
<keyword evidence="2 8" id="KW-0813">Transport</keyword>
<dbReference type="EMBL" id="CP053073">
    <property type="protein sequence ID" value="QJR14772.1"/>
    <property type="molecule type" value="Genomic_DNA"/>
</dbReference>
<dbReference type="Gene3D" id="3.40.190.120">
    <property type="entry name" value="Osmoprotection protein (prox), domain 2"/>
    <property type="match status" value="1"/>
</dbReference>
<evidence type="ECO:0000256" key="2">
    <source>
        <dbReference type="ARBA" id="ARBA00022448"/>
    </source>
</evidence>
<dbReference type="InParanoid" id="A0A6M4H627"/>
<dbReference type="FunCoup" id="A0A6M4H627">
    <property type="interactions" value="139"/>
</dbReference>
<evidence type="ECO:0000313" key="11">
    <source>
        <dbReference type="EMBL" id="QJR14772.1"/>
    </source>
</evidence>
<evidence type="ECO:0000256" key="6">
    <source>
        <dbReference type="ARBA" id="ARBA00035642"/>
    </source>
</evidence>
<dbReference type="InterPro" id="IPR000515">
    <property type="entry name" value="MetI-like"/>
</dbReference>
<dbReference type="SUPFAM" id="SSF161098">
    <property type="entry name" value="MetI-like"/>
    <property type="match status" value="1"/>
</dbReference>
<feature type="transmembrane region" description="Helical" evidence="8">
    <location>
        <begin position="422"/>
        <end position="443"/>
    </location>
</feature>
<dbReference type="FunFam" id="1.10.3720.10:FF:000001">
    <property type="entry name" value="Glycine betaine ABC transporter, permease"/>
    <property type="match status" value="1"/>
</dbReference>
<feature type="transmembrane region" description="Helical" evidence="8">
    <location>
        <begin position="306"/>
        <end position="325"/>
    </location>
</feature>
<dbReference type="Gene3D" id="1.10.3720.10">
    <property type="entry name" value="MetI-like"/>
    <property type="match status" value="1"/>
</dbReference>